<dbReference type="GO" id="GO:0004813">
    <property type="term" value="F:alanine-tRNA ligase activity"/>
    <property type="evidence" value="ECO:0007669"/>
    <property type="project" value="InterPro"/>
</dbReference>
<evidence type="ECO:0000256" key="2">
    <source>
        <dbReference type="ARBA" id="ARBA00022833"/>
    </source>
</evidence>
<dbReference type="Pfam" id="PF01411">
    <property type="entry name" value="tRNA-synt_2c"/>
    <property type="match status" value="1"/>
</dbReference>
<proteinExistence type="predicted"/>
<dbReference type="InterPro" id="IPR009000">
    <property type="entry name" value="Transl_B-barrel_sf"/>
</dbReference>
<dbReference type="SUPFAM" id="SSF55186">
    <property type="entry name" value="ThrRS/AlaRS common domain"/>
    <property type="match status" value="1"/>
</dbReference>
<dbReference type="PANTHER" id="PTHR43462">
    <property type="entry name" value="ALANYL-TRNA EDITING PROTEIN"/>
    <property type="match status" value="1"/>
</dbReference>
<evidence type="ECO:0000259" key="3">
    <source>
        <dbReference type="PROSITE" id="PS50860"/>
    </source>
</evidence>
<protein>
    <recommendedName>
        <fullName evidence="3">Alanyl-transfer RNA synthetases family profile domain-containing protein</fullName>
    </recommendedName>
</protein>
<dbReference type="InterPro" id="IPR018163">
    <property type="entry name" value="Thr/Ala-tRNA-synth_IIc_edit"/>
</dbReference>
<dbReference type="Gene3D" id="2.40.30.130">
    <property type="match status" value="1"/>
</dbReference>
<sequence>MTEKLYWDNPYDTRFEAKIIDIDKSGIILDKTLFYPEGGNQISDKGVIINQGNTFNVDHVIKKEELIVHHISEPFGEKLKKGDNITGEIDWEYRYGIMRAHSSQHVLSAVFKNLLDIDTIRANISFEDVSIHISRSVSEIELKNVLIHFINICTLKNLKFRSKIVPRNDLKDLNEQIRGGITPDSDLR</sequence>
<feature type="non-terminal residue" evidence="4">
    <location>
        <position position="188"/>
    </location>
</feature>
<dbReference type="EMBL" id="BARS01003374">
    <property type="protein sequence ID" value="GAF81906.1"/>
    <property type="molecule type" value="Genomic_DNA"/>
</dbReference>
<dbReference type="PROSITE" id="PS50860">
    <property type="entry name" value="AA_TRNA_LIGASE_II_ALA"/>
    <property type="match status" value="1"/>
</dbReference>
<feature type="domain" description="Alanyl-transfer RNA synthetases family profile" evidence="3">
    <location>
        <begin position="1"/>
        <end position="115"/>
    </location>
</feature>
<dbReference type="InterPro" id="IPR018164">
    <property type="entry name" value="Ala-tRNA-synth_IIc_N"/>
</dbReference>
<reference evidence="4" key="1">
    <citation type="journal article" date="2014" name="Front. Microbiol.">
        <title>High frequency of phylogenetically diverse reductive dehalogenase-homologous genes in deep subseafloor sedimentary metagenomes.</title>
        <authorList>
            <person name="Kawai M."/>
            <person name="Futagami T."/>
            <person name="Toyoda A."/>
            <person name="Takaki Y."/>
            <person name="Nishi S."/>
            <person name="Hori S."/>
            <person name="Arai W."/>
            <person name="Tsubouchi T."/>
            <person name="Morono Y."/>
            <person name="Uchiyama I."/>
            <person name="Ito T."/>
            <person name="Fujiyama A."/>
            <person name="Inagaki F."/>
            <person name="Takami H."/>
        </authorList>
    </citation>
    <scope>NUCLEOTIDE SEQUENCE</scope>
    <source>
        <strain evidence="4">Expedition CK06-06</strain>
    </source>
</reference>
<dbReference type="GO" id="GO:0002161">
    <property type="term" value="F:aminoacyl-tRNA deacylase activity"/>
    <property type="evidence" value="ECO:0007669"/>
    <property type="project" value="UniProtKB-ARBA"/>
</dbReference>
<dbReference type="SUPFAM" id="SSF50447">
    <property type="entry name" value="Translation proteins"/>
    <property type="match status" value="1"/>
</dbReference>
<organism evidence="4">
    <name type="scientific">marine sediment metagenome</name>
    <dbReference type="NCBI Taxonomy" id="412755"/>
    <lineage>
        <taxon>unclassified sequences</taxon>
        <taxon>metagenomes</taxon>
        <taxon>ecological metagenomes</taxon>
    </lineage>
</organism>
<keyword evidence="1" id="KW-0479">Metal-binding</keyword>
<dbReference type="GO" id="GO:0003676">
    <property type="term" value="F:nucleic acid binding"/>
    <property type="evidence" value="ECO:0007669"/>
    <property type="project" value="InterPro"/>
</dbReference>
<dbReference type="AlphaFoldDB" id="X0T3I0"/>
<comment type="caution">
    <text evidence="4">The sequence shown here is derived from an EMBL/GenBank/DDBJ whole genome shotgun (WGS) entry which is preliminary data.</text>
</comment>
<keyword evidence="2" id="KW-0862">Zinc</keyword>
<dbReference type="GO" id="GO:0046872">
    <property type="term" value="F:metal ion binding"/>
    <property type="evidence" value="ECO:0007669"/>
    <property type="project" value="UniProtKB-KW"/>
</dbReference>
<evidence type="ECO:0000256" key="1">
    <source>
        <dbReference type="ARBA" id="ARBA00022723"/>
    </source>
</evidence>
<accession>X0T3I0</accession>
<dbReference type="Gene3D" id="3.30.980.10">
    <property type="entry name" value="Threonyl-trna Synthetase, Chain A, domain 2"/>
    <property type="match status" value="1"/>
</dbReference>
<dbReference type="GO" id="GO:0005524">
    <property type="term" value="F:ATP binding"/>
    <property type="evidence" value="ECO:0007669"/>
    <property type="project" value="InterPro"/>
</dbReference>
<dbReference type="GO" id="GO:0006419">
    <property type="term" value="P:alanyl-tRNA aminoacylation"/>
    <property type="evidence" value="ECO:0007669"/>
    <property type="project" value="InterPro"/>
</dbReference>
<dbReference type="InterPro" id="IPR018165">
    <property type="entry name" value="Ala-tRNA-synth_IIc_core"/>
</dbReference>
<dbReference type="InterPro" id="IPR051335">
    <property type="entry name" value="Alanyl-tRNA_Editing_Enzymes"/>
</dbReference>
<evidence type="ECO:0000313" key="4">
    <source>
        <dbReference type="EMBL" id="GAF81906.1"/>
    </source>
</evidence>
<dbReference type="PANTHER" id="PTHR43462:SF1">
    <property type="entry name" value="ALANYL-TRNA EDITING PROTEIN AARSD1"/>
    <property type="match status" value="1"/>
</dbReference>
<gene>
    <name evidence="4" type="ORF">S01H1_06544</name>
</gene>
<name>X0T3I0_9ZZZZ</name>